<dbReference type="GeneID" id="66081919"/>
<sequence>MSKKTESTASLIPKDTKDPSLASPPKSDGASAPWKTSSSTPTSTTTTVPTSLSDFAQKSKDNGWNAPTPTKPSLG</sequence>
<evidence type="ECO:0000256" key="1">
    <source>
        <dbReference type="SAM" id="MobiDB-lite"/>
    </source>
</evidence>
<dbReference type="OrthoDB" id="3022190at2759"/>
<dbReference type="EMBL" id="CM032188">
    <property type="protein sequence ID" value="KAG7088899.1"/>
    <property type="molecule type" value="Genomic_DNA"/>
</dbReference>
<dbReference type="RefSeq" id="XP_043005370.1">
    <property type="nucleotide sequence ID" value="XM_043158000.1"/>
</dbReference>
<evidence type="ECO:0000313" key="3">
    <source>
        <dbReference type="Proteomes" id="UP001049176"/>
    </source>
</evidence>
<dbReference type="KEGG" id="more:E1B28_012844"/>
<reference evidence="2" key="1">
    <citation type="journal article" date="2021" name="Genome Biol. Evol.">
        <title>The assembled and annotated genome of the fairy-ring fungus Marasmius oreades.</title>
        <authorList>
            <person name="Hiltunen M."/>
            <person name="Ament-Velasquez S.L."/>
            <person name="Johannesson H."/>
        </authorList>
    </citation>
    <scope>NUCLEOTIDE SEQUENCE</scope>
    <source>
        <strain evidence="2">03SP1</strain>
    </source>
</reference>
<feature type="region of interest" description="Disordered" evidence="1">
    <location>
        <begin position="1"/>
        <end position="75"/>
    </location>
</feature>
<protein>
    <submittedName>
        <fullName evidence="2">Uncharacterized protein</fullName>
    </submittedName>
</protein>
<organism evidence="2 3">
    <name type="scientific">Marasmius oreades</name>
    <name type="common">fairy-ring Marasmius</name>
    <dbReference type="NCBI Taxonomy" id="181124"/>
    <lineage>
        <taxon>Eukaryota</taxon>
        <taxon>Fungi</taxon>
        <taxon>Dikarya</taxon>
        <taxon>Basidiomycota</taxon>
        <taxon>Agaricomycotina</taxon>
        <taxon>Agaricomycetes</taxon>
        <taxon>Agaricomycetidae</taxon>
        <taxon>Agaricales</taxon>
        <taxon>Marasmiineae</taxon>
        <taxon>Marasmiaceae</taxon>
        <taxon>Marasmius</taxon>
    </lineage>
</organism>
<name>A0A9P7RSF9_9AGAR</name>
<keyword evidence="3" id="KW-1185">Reference proteome</keyword>
<feature type="compositionally biased region" description="Low complexity" evidence="1">
    <location>
        <begin position="36"/>
        <end position="51"/>
    </location>
</feature>
<dbReference type="AlphaFoldDB" id="A0A9P7RSF9"/>
<accession>A0A9P7RSF9</accession>
<comment type="caution">
    <text evidence="2">The sequence shown here is derived from an EMBL/GenBank/DDBJ whole genome shotgun (WGS) entry which is preliminary data.</text>
</comment>
<gene>
    <name evidence="2" type="ORF">E1B28_012844</name>
</gene>
<dbReference type="Proteomes" id="UP001049176">
    <property type="component" value="Chromosome 8"/>
</dbReference>
<proteinExistence type="predicted"/>
<evidence type="ECO:0000313" key="2">
    <source>
        <dbReference type="EMBL" id="KAG7088899.1"/>
    </source>
</evidence>